<evidence type="ECO:0000256" key="3">
    <source>
        <dbReference type="ARBA" id="ARBA00023194"/>
    </source>
</evidence>
<evidence type="ECO:0000313" key="6">
    <source>
        <dbReference type="Proteomes" id="UP000249605"/>
    </source>
</evidence>
<dbReference type="PANTHER" id="PTHR10696:SF56">
    <property type="entry name" value="TAUD_TFDA-LIKE DOMAIN-CONTAINING PROTEIN"/>
    <property type="match status" value="1"/>
</dbReference>
<dbReference type="InterPro" id="IPR050411">
    <property type="entry name" value="AlphaKG_dependent_hydroxylases"/>
</dbReference>
<dbReference type="Pfam" id="PF02668">
    <property type="entry name" value="TauD"/>
    <property type="match status" value="1"/>
</dbReference>
<evidence type="ECO:0000256" key="2">
    <source>
        <dbReference type="ARBA" id="ARBA00023002"/>
    </source>
</evidence>
<dbReference type="PANTHER" id="PTHR10696">
    <property type="entry name" value="GAMMA-BUTYROBETAINE HYDROXYLASE-RELATED"/>
    <property type="match status" value="1"/>
</dbReference>
<gene>
    <name evidence="5" type="ORF">DM194_27645</name>
</gene>
<keyword evidence="6" id="KW-1185">Reference proteome</keyword>
<reference evidence="5 6" key="1">
    <citation type="submission" date="2018-06" db="EMBL/GenBank/DDBJ databases">
        <title>Complete genome sequencing of Azospirillum sp. M2T2B2.</title>
        <authorList>
            <person name="Heo J."/>
            <person name="Kim S.-J."/>
            <person name="Kwon S.-W."/>
            <person name="Anandham R."/>
        </authorList>
    </citation>
    <scope>NUCLEOTIDE SEQUENCE [LARGE SCALE GENOMIC DNA]</scope>
    <source>
        <strain evidence="5 6">M2T2B2</strain>
        <plasmid evidence="5 6">unnamed6</plasmid>
    </source>
</reference>
<organism evidence="5 6">
    <name type="scientific">Azospirillum ramasamyi</name>
    <dbReference type="NCBI Taxonomy" id="682998"/>
    <lineage>
        <taxon>Bacteria</taxon>
        <taxon>Pseudomonadati</taxon>
        <taxon>Pseudomonadota</taxon>
        <taxon>Alphaproteobacteria</taxon>
        <taxon>Rhodospirillales</taxon>
        <taxon>Azospirillaceae</taxon>
        <taxon>Azospirillum</taxon>
    </lineage>
</organism>
<dbReference type="GO" id="GO:0017000">
    <property type="term" value="P:antibiotic biosynthetic process"/>
    <property type="evidence" value="ECO:0007669"/>
    <property type="project" value="UniProtKB-KW"/>
</dbReference>
<dbReference type="InterPro" id="IPR042098">
    <property type="entry name" value="TauD-like_sf"/>
</dbReference>
<dbReference type="SUPFAM" id="SSF51197">
    <property type="entry name" value="Clavaminate synthase-like"/>
    <property type="match status" value="1"/>
</dbReference>
<keyword evidence="3" id="KW-0045">Antibiotic biosynthesis</keyword>
<comment type="cofactor">
    <cofactor evidence="1">
        <name>Fe(2+)</name>
        <dbReference type="ChEBI" id="CHEBI:29033"/>
    </cofactor>
</comment>
<sequence length="290" mass="31275">MSIDPDSVTVSISPEAAERIAAHAAAMDAEAMEAAAAGGRPLPADADRVWGEVAPAVRAAFAAADFAILRGLPALEGGRMLIAAAALLGRRFHTYGGGKVVKIFAMSPWRNDLAHTAADGFFHTDLNASPQPPALTGIQCIVPDPGAPQYGVNRVVRTADLLAALEESGQTNALHFLCEETVGLANDRSTKVWHGRIVSDGITRYHPETVRAACRRDGVDAPEEILETIQAEALRVSRPFQLGTGDMLLLSNHRTLHYRGECSIAFQRFPMDFVARRIYVLHVSDEHQTH</sequence>
<accession>A0A2U9SHA4</accession>
<evidence type="ECO:0000259" key="4">
    <source>
        <dbReference type="Pfam" id="PF02668"/>
    </source>
</evidence>
<dbReference type="EMBL" id="CP029836">
    <property type="protein sequence ID" value="AWU98066.1"/>
    <property type="molecule type" value="Genomic_DNA"/>
</dbReference>
<keyword evidence="5" id="KW-0614">Plasmid</keyword>
<dbReference type="AlphaFoldDB" id="A0A2U9SHA4"/>
<name>A0A2U9SHA4_9PROT</name>
<dbReference type="InterPro" id="IPR003819">
    <property type="entry name" value="TauD/TfdA-like"/>
</dbReference>
<evidence type="ECO:0000256" key="1">
    <source>
        <dbReference type="ARBA" id="ARBA00001954"/>
    </source>
</evidence>
<dbReference type="Proteomes" id="UP000249605">
    <property type="component" value="Plasmid unnamed6"/>
</dbReference>
<protein>
    <recommendedName>
        <fullName evidence="4">TauD/TfdA-like domain-containing protein</fullName>
    </recommendedName>
</protein>
<evidence type="ECO:0000313" key="5">
    <source>
        <dbReference type="EMBL" id="AWU98066.1"/>
    </source>
</evidence>
<dbReference type="RefSeq" id="WP_111070855.1">
    <property type="nucleotide sequence ID" value="NZ_CP029836.1"/>
</dbReference>
<feature type="domain" description="TauD/TfdA-like" evidence="4">
    <location>
        <begin position="52"/>
        <end position="260"/>
    </location>
</feature>
<dbReference type="OrthoDB" id="480112at2"/>
<proteinExistence type="predicted"/>
<dbReference type="KEGG" id="azm:DM194_27645"/>
<dbReference type="Gene3D" id="3.60.130.10">
    <property type="entry name" value="Clavaminate synthase-like"/>
    <property type="match status" value="1"/>
</dbReference>
<geneLocation type="plasmid" evidence="5 6">
    <name>unnamed6</name>
</geneLocation>
<keyword evidence="2" id="KW-0560">Oxidoreductase</keyword>
<dbReference type="GO" id="GO:0016706">
    <property type="term" value="F:2-oxoglutarate-dependent dioxygenase activity"/>
    <property type="evidence" value="ECO:0007669"/>
    <property type="project" value="UniProtKB-ARBA"/>
</dbReference>